<evidence type="ECO:0000313" key="3">
    <source>
        <dbReference type="Proteomes" id="UP001589810"/>
    </source>
</evidence>
<comment type="caution">
    <text evidence="2">The sequence shown here is derived from an EMBL/GenBank/DDBJ whole genome shotgun (WGS) entry which is preliminary data.</text>
</comment>
<accession>A0ABV6N222</accession>
<protein>
    <submittedName>
        <fullName evidence="2">Class IV adenylate cyclase</fullName>
    </submittedName>
</protein>
<sequence length="192" mass="21279">MAVEAELKARLHNPEHVLQRLAERAPAEHSVYADRYFDFPDHRLGATGYEVRLRTITGNAGEVRSLLTFKEPAVDTASDSKPEHETSVGDSNAVVPLLGALGLVEVIAFEKRCTNYRFTAHRRHLLATLVEVPELGGETYIEVETLTAREDVNAGLSVIRRVLNELGVTDDELTTETYTGAVTARRRNRPDG</sequence>
<dbReference type="RefSeq" id="WP_273936863.1">
    <property type="nucleotide sequence ID" value="NZ_CP097263.1"/>
</dbReference>
<dbReference type="SUPFAM" id="SSF55154">
    <property type="entry name" value="CYTH-like phosphatases"/>
    <property type="match status" value="1"/>
</dbReference>
<dbReference type="CDD" id="cd07890">
    <property type="entry name" value="CYTH-like_AC_IV-like"/>
    <property type="match status" value="1"/>
</dbReference>
<dbReference type="InterPro" id="IPR023577">
    <property type="entry name" value="CYTH_domain"/>
</dbReference>
<dbReference type="InterPro" id="IPR008173">
    <property type="entry name" value="Adenylyl_cyclase_CyaB"/>
</dbReference>
<dbReference type="Gene3D" id="2.40.320.10">
    <property type="entry name" value="Hypothetical Protein Pfu-838710-001"/>
    <property type="match status" value="1"/>
</dbReference>
<dbReference type="SMART" id="SM01118">
    <property type="entry name" value="CYTH"/>
    <property type="match status" value="1"/>
</dbReference>
<dbReference type="PANTHER" id="PTHR21028">
    <property type="entry name" value="SI:CH211-156B7.4"/>
    <property type="match status" value="1"/>
</dbReference>
<dbReference type="Proteomes" id="UP001589810">
    <property type="component" value="Unassembled WGS sequence"/>
</dbReference>
<dbReference type="PROSITE" id="PS51707">
    <property type="entry name" value="CYTH"/>
    <property type="match status" value="1"/>
</dbReference>
<dbReference type="Pfam" id="PF01928">
    <property type="entry name" value="CYTH"/>
    <property type="match status" value="1"/>
</dbReference>
<dbReference type="PANTHER" id="PTHR21028:SF2">
    <property type="entry name" value="CYTH DOMAIN-CONTAINING PROTEIN"/>
    <property type="match status" value="1"/>
</dbReference>
<reference evidence="2 3" key="1">
    <citation type="submission" date="2024-09" db="EMBL/GenBank/DDBJ databases">
        <authorList>
            <person name="Sun Q."/>
            <person name="Mori K."/>
        </authorList>
    </citation>
    <scope>NUCLEOTIDE SEQUENCE [LARGE SCALE GENOMIC DNA]</scope>
    <source>
        <strain evidence="2 3">TBRC 1432</strain>
    </source>
</reference>
<evidence type="ECO:0000313" key="2">
    <source>
        <dbReference type="EMBL" id="MFC0546625.1"/>
    </source>
</evidence>
<feature type="domain" description="CYTH" evidence="1">
    <location>
        <begin position="2"/>
        <end position="184"/>
    </location>
</feature>
<proteinExistence type="predicted"/>
<organism evidence="2 3">
    <name type="scientific">Kutzneria chonburiensis</name>
    <dbReference type="NCBI Taxonomy" id="1483604"/>
    <lineage>
        <taxon>Bacteria</taxon>
        <taxon>Bacillati</taxon>
        <taxon>Actinomycetota</taxon>
        <taxon>Actinomycetes</taxon>
        <taxon>Pseudonocardiales</taxon>
        <taxon>Pseudonocardiaceae</taxon>
        <taxon>Kutzneria</taxon>
    </lineage>
</organism>
<dbReference type="InterPro" id="IPR033469">
    <property type="entry name" value="CYTH-like_dom_sf"/>
</dbReference>
<dbReference type="EMBL" id="JBHLUD010000013">
    <property type="protein sequence ID" value="MFC0546625.1"/>
    <property type="molecule type" value="Genomic_DNA"/>
</dbReference>
<name>A0ABV6N222_9PSEU</name>
<gene>
    <name evidence="2" type="ORF">ACFFH7_34305</name>
</gene>
<keyword evidence="3" id="KW-1185">Reference proteome</keyword>
<evidence type="ECO:0000259" key="1">
    <source>
        <dbReference type="PROSITE" id="PS51707"/>
    </source>
</evidence>